<protein>
    <submittedName>
        <fullName evidence="2">Tol protein-like protein</fullName>
    </submittedName>
</protein>
<dbReference type="InterPro" id="IPR010730">
    <property type="entry name" value="HET"/>
</dbReference>
<dbReference type="PANTHER" id="PTHR33112:SF14">
    <property type="entry name" value="HETEROKARYON INCOMPATIBILITY DOMAIN-CONTAINING PROTEIN"/>
    <property type="match status" value="1"/>
</dbReference>
<dbReference type="EMBL" id="JAATWM020000023">
    <property type="protein sequence ID" value="KAF9875072.1"/>
    <property type="molecule type" value="Genomic_DNA"/>
</dbReference>
<dbReference type="PANTHER" id="PTHR33112">
    <property type="entry name" value="DOMAIN PROTEIN, PUTATIVE-RELATED"/>
    <property type="match status" value="1"/>
</dbReference>
<reference evidence="2" key="2">
    <citation type="submission" date="2020-11" db="EMBL/GenBank/DDBJ databases">
        <title>Whole genome sequencing of Colletotrichum sp.</title>
        <authorList>
            <person name="Li H."/>
        </authorList>
    </citation>
    <scope>NUCLEOTIDE SEQUENCE</scope>
    <source>
        <strain evidence="2">CkLH20</strain>
    </source>
</reference>
<organism evidence="2 3">
    <name type="scientific">Colletotrichum karsti</name>
    <dbReference type="NCBI Taxonomy" id="1095194"/>
    <lineage>
        <taxon>Eukaryota</taxon>
        <taxon>Fungi</taxon>
        <taxon>Dikarya</taxon>
        <taxon>Ascomycota</taxon>
        <taxon>Pezizomycotina</taxon>
        <taxon>Sordariomycetes</taxon>
        <taxon>Hypocreomycetidae</taxon>
        <taxon>Glomerellales</taxon>
        <taxon>Glomerellaceae</taxon>
        <taxon>Colletotrichum</taxon>
        <taxon>Colletotrichum boninense species complex</taxon>
    </lineage>
</organism>
<sequence>MASSNMLCEYCSLIDFSYLRNPTAAEIKSLNAGERPTEDRFPLKFGQPIDGDPSWTLGRTSRIHTSVATCAFCEAITEVLSQYEDELRKLADAGLEDPLCYATCDIAGALQPPQGTVWEGAQPGEKHPEFIMRRLAICFIPVSQGNMGGLKPGRVGFKENSWKRIFHCFQTYDAERQPASSNVENFFGKVHDEPGDVLFAGRKRPGMVDTSLPIQWVKYCRENHTTSCGSAQDRHQHKSSSMPVFRLIDVHKMAVVEKKNVQLKNLNYMALSYVWGSKEHQGIMLEEENYNNLLKDGALRGQVSQTIQDACHFTTAMGTQYIWVDALCIIQNSK</sequence>
<evidence type="ECO:0000313" key="3">
    <source>
        <dbReference type="Proteomes" id="UP000781932"/>
    </source>
</evidence>
<dbReference type="RefSeq" id="XP_038744533.1">
    <property type="nucleotide sequence ID" value="XM_038890055.1"/>
</dbReference>
<feature type="domain" description="Heterokaryon incompatibility" evidence="1">
    <location>
        <begin position="268"/>
        <end position="333"/>
    </location>
</feature>
<evidence type="ECO:0000259" key="1">
    <source>
        <dbReference type="Pfam" id="PF06985"/>
    </source>
</evidence>
<evidence type="ECO:0000313" key="2">
    <source>
        <dbReference type="EMBL" id="KAF9875072.1"/>
    </source>
</evidence>
<proteinExistence type="predicted"/>
<gene>
    <name evidence="2" type="ORF">CkaCkLH20_07338</name>
</gene>
<keyword evidence="3" id="KW-1185">Reference proteome</keyword>
<reference evidence="2" key="1">
    <citation type="submission" date="2020-03" db="EMBL/GenBank/DDBJ databases">
        <authorList>
            <person name="He L."/>
        </authorList>
    </citation>
    <scope>NUCLEOTIDE SEQUENCE</scope>
    <source>
        <strain evidence="2">CkLH20</strain>
    </source>
</reference>
<name>A0A9P6LJY6_9PEZI</name>
<dbReference type="OrthoDB" id="5135333at2759"/>
<dbReference type="Proteomes" id="UP000781932">
    <property type="component" value="Unassembled WGS sequence"/>
</dbReference>
<dbReference type="GeneID" id="62163129"/>
<dbReference type="AlphaFoldDB" id="A0A9P6LJY6"/>
<accession>A0A9P6LJY6</accession>
<comment type="caution">
    <text evidence="2">The sequence shown here is derived from an EMBL/GenBank/DDBJ whole genome shotgun (WGS) entry which is preliminary data.</text>
</comment>
<dbReference type="Pfam" id="PF06985">
    <property type="entry name" value="HET"/>
    <property type="match status" value="1"/>
</dbReference>